<dbReference type="PANTHER" id="PTHR24567:SF26">
    <property type="entry name" value="REGULATORY PROTEIN YEIL"/>
    <property type="match status" value="1"/>
</dbReference>
<accession>A0AAW8TVM3</accession>
<dbReference type="SMART" id="SM00100">
    <property type="entry name" value="cNMP"/>
    <property type="match status" value="1"/>
</dbReference>
<proteinExistence type="predicted"/>
<dbReference type="InterPro" id="IPR000595">
    <property type="entry name" value="cNMP-bd_dom"/>
</dbReference>
<gene>
    <name evidence="5" type="ORF">P7H43_04475</name>
</gene>
<dbReference type="InterPro" id="IPR050397">
    <property type="entry name" value="Env_Response_Regulators"/>
</dbReference>
<keyword evidence="3" id="KW-0804">Transcription</keyword>
<dbReference type="Gene3D" id="2.60.120.10">
    <property type="entry name" value="Jelly Rolls"/>
    <property type="match status" value="1"/>
</dbReference>
<reference evidence="5" key="1">
    <citation type="submission" date="2023-03" db="EMBL/GenBank/DDBJ databases">
        <authorList>
            <person name="Shen W."/>
            <person name="Cai J."/>
        </authorList>
    </citation>
    <scope>NUCLEOTIDE SEQUENCE</scope>
    <source>
        <strain evidence="5">B226-2</strain>
    </source>
</reference>
<evidence type="ECO:0000313" key="6">
    <source>
        <dbReference type="Proteomes" id="UP001256711"/>
    </source>
</evidence>
<evidence type="ECO:0000259" key="4">
    <source>
        <dbReference type="PROSITE" id="PS50042"/>
    </source>
</evidence>
<dbReference type="GO" id="GO:0003677">
    <property type="term" value="F:DNA binding"/>
    <property type="evidence" value="ECO:0007669"/>
    <property type="project" value="UniProtKB-KW"/>
</dbReference>
<evidence type="ECO:0000256" key="2">
    <source>
        <dbReference type="ARBA" id="ARBA00023125"/>
    </source>
</evidence>
<dbReference type="Pfam" id="PF00027">
    <property type="entry name" value="cNMP_binding"/>
    <property type="match status" value="1"/>
</dbReference>
<dbReference type="Proteomes" id="UP001256711">
    <property type="component" value="Unassembled WGS sequence"/>
</dbReference>
<keyword evidence="1" id="KW-0805">Transcription regulation</keyword>
<protein>
    <submittedName>
        <fullName evidence="5">Cyclic nucleotide-binding domain-containing protein</fullName>
    </submittedName>
</protein>
<name>A0AAW8TVM3_9ENTE</name>
<dbReference type="InterPro" id="IPR014710">
    <property type="entry name" value="RmlC-like_jellyroll"/>
</dbReference>
<comment type="caution">
    <text evidence="5">The sequence shown here is derived from an EMBL/GenBank/DDBJ whole genome shotgun (WGS) entry which is preliminary data.</text>
</comment>
<dbReference type="InterPro" id="IPR012318">
    <property type="entry name" value="HTH_CRP"/>
</dbReference>
<keyword evidence="2" id="KW-0238">DNA-binding</keyword>
<feature type="domain" description="Cyclic nucleotide-binding" evidence="4">
    <location>
        <begin position="1"/>
        <end position="106"/>
    </location>
</feature>
<evidence type="ECO:0000256" key="1">
    <source>
        <dbReference type="ARBA" id="ARBA00023015"/>
    </source>
</evidence>
<dbReference type="SUPFAM" id="SSF51206">
    <property type="entry name" value="cAMP-binding domain-like"/>
    <property type="match status" value="1"/>
</dbReference>
<evidence type="ECO:0000256" key="3">
    <source>
        <dbReference type="ARBA" id="ARBA00023163"/>
    </source>
</evidence>
<dbReference type="AlphaFoldDB" id="A0AAW8TVM3"/>
<dbReference type="SUPFAM" id="SSF46785">
    <property type="entry name" value="Winged helix' DNA-binding domain"/>
    <property type="match status" value="1"/>
</dbReference>
<dbReference type="GO" id="GO:0003700">
    <property type="term" value="F:DNA-binding transcription factor activity"/>
    <property type="evidence" value="ECO:0007669"/>
    <property type="project" value="TreeGrafter"/>
</dbReference>
<dbReference type="GO" id="GO:0005829">
    <property type="term" value="C:cytosol"/>
    <property type="evidence" value="ECO:0007669"/>
    <property type="project" value="TreeGrafter"/>
</dbReference>
<dbReference type="Pfam" id="PF13545">
    <property type="entry name" value="HTH_Crp_2"/>
    <property type="match status" value="1"/>
</dbReference>
<dbReference type="InterPro" id="IPR018490">
    <property type="entry name" value="cNMP-bd_dom_sf"/>
</dbReference>
<sequence>MTKSVDSSQLAELRQTFPFMNQELLAGGQLLSFEKNEPLVRQGEPLTHLYLLLSGKARIVKNEANGKRLILQFLEAGDLIGELTLVDAEEETKDVIAMGTVTCLALPLPLVREYYKSEGHLARYLARYIGEKLLKRMEHFSNAQTFELKYRLAALLLEVAVQGRYEENNGQIADYLGISYRHLMHTLKWLREQGYIEKCPRGYQLKVERLQTLVKEGATR</sequence>
<dbReference type="EMBL" id="JARQBJ010000002">
    <property type="protein sequence ID" value="MDT2809729.1"/>
    <property type="molecule type" value="Genomic_DNA"/>
</dbReference>
<dbReference type="RefSeq" id="WP_311835134.1">
    <property type="nucleotide sequence ID" value="NZ_JARQBJ010000002.1"/>
</dbReference>
<dbReference type="PROSITE" id="PS50042">
    <property type="entry name" value="CNMP_BINDING_3"/>
    <property type="match status" value="1"/>
</dbReference>
<organism evidence="5 6">
    <name type="scientific">Enterococcus asini</name>
    <dbReference type="NCBI Taxonomy" id="57732"/>
    <lineage>
        <taxon>Bacteria</taxon>
        <taxon>Bacillati</taxon>
        <taxon>Bacillota</taxon>
        <taxon>Bacilli</taxon>
        <taxon>Lactobacillales</taxon>
        <taxon>Enterococcaceae</taxon>
        <taxon>Enterococcus</taxon>
    </lineage>
</organism>
<evidence type="ECO:0000313" key="5">
    <source>
        <dbReference type="EMBL" id="MDT2809729.1"/>
    </source>
</evidence>
<dbReference type="InterPro" id="IPR036390">
    <property type="entry name" value="WH_DNA-bd_sf"/>
</dbReference>
<dbReference type="PANTHER" id="PTHR24567">
    <property type="entry name" value="CRP FAMILY TRANSCRIPTIONAL REGULATORY PROTEIN"/>
    <property type="match status" value="1"/>
</dbReference>
<dbReference type="CDD" id="cd00038">
    <property type="entry name" value="CAP_ED"/>
    <property type="match status" value="1"/>
</dbReference>